<keyword evidence="9" id="KW-1185">Reference proteome</keyword>
<reference evidence="8 9" key="1">
    <citation type="submission" date="2013-09" db="EMBL/GenBank/DDBJ databases">
        <title>Corchorus capsularis genome sequencing.</title>
        <authorList>
            <person name="Alam M."/>
            <person name="Haque M.S."/>
            <person name="Islam M.S."/>
            <person name="Emdad E.M."/>
            <person name="Islam M.M."/>
            <person name="Ahmed B."/>
            <person name="Halim A."/>
            <person name="Hossen Q.M.M."/>
            <person name="Hossain M.Z."/>
            <person name="Ahmed R."/>
            <person name="Khan M.M."/>
            <person name="Islam R."/>
            <person name="Rashid M.M."/>
            <person name="Khan S.A."/>
            <person name="Rahman M.S."/>
            <person name="Alam M."/>
        </authorList>
    </citation>
    <scope>NUCLEOTIDE SEQUENCE [LARGE SCALE GENOMIC DNA]</scope>
    <source>
        <strain evidence="9">cv. CVL-1</strain>
        <tissue evidence="8">Whole seedling</tissue>
    </source>
</reference>
<gene>
    <name evidence="8" type="ORF">CCACVL1_22702</name>
</gene>
<dbReference type="InterPro" id="IPR030184">
    <property type="entry name" value="WAT1-related"/>
</dbReference>
<dbReference type="Pfam" id="PF00892">
    <property type="entry name" value="EamA"/>
    <property type="match status" value="2"/>
</dbReference>
<feature type="transmembrane region" description="Helical" evidence="6">
    <location>
        <begin position="186"/>
        <end position="206"/>
    </location>
</feature>
<dbReference type="SUPFAM" id="SSF103481">
    <property type="entry name" value="Multidrug resistance efflux transporter EmrE"/>
    <property type="match status" value="2"/>
</dbReference>
<dbReference type="InterPro" id="IPR000620">
    <property type="entry name" value="EamA_dom"/>
</dbReference>
<feature type="domain" description="EamA" evidence="7">
    <location>
        <begin position="19"/>
        <end position="155"/>
    </location>
</feature>
<evidence type="ECO:0000256" key="5">
    <source>
        <dbReference type="ARBA" id="ARBA00023136"/>
    </source>
</evidence>
<feature type="transmembrane region" description="Helical" evidence="6">
    <location>
        <begin position="48"/>
        <end position="66"/>
    </location>
</feature>
<keyword evidence="4 6" id="KW-1133">Transmembrane helix</keyword>
<evidence type="ECO:0000256" key="4">
    <source>
        <dbReference type="ARBA" id="ARBA00022989"/>
    </source>
</evidence>
<dbReference type="PANTHER" id="PTHR31218">
    <property type="entry name" value="WAT1-RELATED PROTEIN"/>
    <property type="match status" value="1"/>
</dbReference>
<comment type="subcellular location">
    <subcellularLocation>
        <location evidence="1">Membrane</location>
        <topology evidence="1">Multi-pass membrane protein</topology>
    </subcellularLocation>
</comment>
<dbReference type="AlphaFoldDB" id="A0A1R3GX16"/>
<feature type="transmembrane region" description="Helical" evidence="6">
    <location>
        <begin position="283"/>
        <end position="303"/>
    </location>
</feature>
<feature type="transmembrane region" description="Helical" evidence="6">
    <location>
        <begin position="139"/>
        <end position="159"/>
    </location>
</feature>
<feature type="transmembrane region" description="Helical" evidence="6">
    <location>
        <begin position="218"/>
        <end position="239"/>
    </location>
</feature>
<protein>
    <submittedName>
        <fullName evidence="8">Drug/metabolite transporter</fullName>
    </submittedName>
</protein>
<proteinExistence type="inferred from homology"/>
<feature type="domain" description="EamA" evidence="7">
    <location>
        <begin position="188"/>
        <end position="326"/>
    </location>
</feature>
<evidence type="ECO:0000256" key="1">
    <source>
        <dbReference type="ARBA" id="ARBA00004141"/>
    </source>
</evidence>
<evidence type="ECO:0000259" key="7">
    <source>
        <dbReference type="Pfam" id="PF00892"/>
    </source>
</evidence>
<feature type="transmembrane region" description="Helical" evidence="6">
    <location>
        <begin position="106"/>
        <end position="127"/>
    </location>
</feature>
<evidence type="ECO:0000313" key="9">
    <source>
        <dbReference type="Proteomes" id="UP000188268"/>
    </source>
</evidence>
<dbReference type="GO" id="GO:0022857">
    <property type="term" value="F:transmembrane transporter activity"/>
    <property type="evidence" value="ECO:0007669"/>
    <property type="project" value="InterPro"/>
</dbReference>
<dbReference type="GO" id="GO:0009620">
    <property type="term" value="P:response to fungus"/>
    <property type="evidence" value="ECO:0007669"/>
    <property type="project" value="EnsemblPlants"/>
</dbReference>
<dbReference type="OrthoDB" id="1728340at2759"/>
<evidence type="ECO:0000313" key="8">
    <source>
        <dbReference type="EMBL" id="OMO62674.1"/>
    </source>
</evidence>
<feature type="transmembrane region" description="Helical" evidence="6">
    <location>
        <begin position="17"/>
        <end position="36"/>
    </location>
</feature>
<keyword evidence="5 6" id="KW-0472">Membrane</keyword>
<evidence type="ECO:0000256" key="2">
    <source>
        <dbReference type="ARBA" id="ARBA00007635"/>
    </source>
</evidence>
<name>A0A1R3GX16_COCAP</name>
<dbReference type="EMBL" id="AWWV01013197">
    <property type="protein sequence ID" value="OMO62674.1"/>
    <property type="molecule type" value="Genomic_DNA"/>
</dbReference>
<evidence type="ECO:0000256" key="6">
    <source>
        <dbReference type="SAM" id="Phobius"/>
    </source>
</evidence>
<dbReference type="GO" id="GO:0005886">
    <property type="term" value="C:plasma membrane"/>
    <property type="evidence" value="ECO:0007669"/>
    <property type="project" value="EnsemblPlants"/>
</dbReference>
<comment type="caution">
    <text evidence="8">The sequence shown here is derived from an EMBL/GenBank/DDBJ whole genome shotgun (WGS) entry which is preliminary data.</text>
</comment>
<evidence type="ECO:0000256" key="3">
    <source>
        <dbReference type="ARBA" id="ARBA00022692"/>
    </source>
</evidence>
<feature type="transmembrane region" description="Helical" evidence="6">
    <location>
        <begin position="309"/>
        <end position="328"/>
    </location>
</feature>
<dbReference type="Proteomes" id="UP000188268">
    <property type="component" value="Unassembled WGS sequence"/>
</dbReference>
<dbReference type="OMA" id="LHEQIHF"/>
<sequence>MSSMGPLSAIFSKAKPYLLMVFLQFGGAGMYIISMVTLNHGMNRYVLIVYRNAIAALVLAPFALLLERKTRPKMTFRIFLHIMALGFLEPILDQGCSYLGMQFTSASFTSAIMNAVPSFTFVIAVICRLETVKIKEVRGLAKVIGTLVTLSGALLMTLYKGPVIDLIWSRKASHSGSSGDSSDKHWIPGTLLILVGCVAWSCFYVLQSITIKKYPAEISLSSLICLAGAIQSLAIALVVEHHPSGWAVGWDSRLFAPLYTGIVSSGITYYVQGLVMKTRGPVFVTAFNPLCMILVAALGSAILAEQIHLGSIIGGIIIAIGLYSVVWGKSKDYSTAASTPAKVEIQELPISAKNRTDHGTKPVIATINSTDQKDESKKDVPKSMTLKKVAGKLASPVSKSTNKSLYINPSIRLFSAMYY</sequence>
<dbReference type="InterPro" id="IPR037185">
    <property type="entry name" value="EmrE-like"/>
</dbReference>
<organism evidence="8 9">
    <name type="scientific">Corchorus capsularis</name>
    <name type="common">Jute</name>
    <dbReference type="NCBI Taxonomy" id="210143"/>
    <lineage>
        <taxon>Eukaryota</taxon>
        <taxon>Viridiplantae</taxon>
        <taxon>Streptophyta</taxon>
        <taxon>Embryophyta</taxon>
        <taxon>Tracheophyta</taxon>
        <taxon>Spermatophyta</taxon>
        <taxon>Magnoliopsida</taxon>
        <taxon>eudicotyledons</taxon>
        <taxon>Gunneridae</taxon>
        <taxon>Pentapetalae</taxon>
        <taxon>rosids</taxon>
        <taxon>malvids</taxon>
        <taxon>Malvales</taxon>
        <taxon>Malvaceae</taxon>
        <taxon>Grewioideae</taxon>
        <taxon>Apeibeae</taxon>
        <taxon>Corchorus</taxon>
    </lineage>
</organism>
<accession>A0A1R3GX16</accession>
<comment type="similarity">
    <text evidence="2">Belongs to the drug/metabolite transporter (DMT) superfamily. Plant drug/metabolite exporter (P-DME) (TC 2.A.7.4) family.</text>
</comment>
<keyword evidence="3 6" id="KW-0812">Transmembrane</keyword>
<feature type="transmembrane region" description="Helical" evidence="6">
    <location>
        <begin position="254"/>
        <end position="271"/>
    </location>
</feature>
<dbReference type="Gramene" id="OMO62674">
    <property type="protein sequence ID" value="OMO62674"/>
    <property type="gene ID" value="CCACVL1_22702"/>
</dbReference>